<name>K0F8J8_NOCB7</name>
<keyword evidence="2" id="KW-1185">Reference proteome</keyword>
<protein>
    <submittedName>
        <fullName evidence="1">Uncharacterized protein</fullName>
    </submittedName>
</protein>
<dbReference type="KEGG" id="nbr:O3I_040485"/>
<organism evidence="1 2">
    <name type="scientific">Nocardia brasiliensis (strain ATCC 700358 / HUJEG-1)</name>
    <dbReference type="NCBI Taxonomy" id="1133849"/>
    <lineage>
        <taxon>Bacteria</taxon>
        <taxon>Bacillati</taxon>
        <taxon>Actinomycetota</taxon>
        <taxon>Actinomycetes</taxon>
        <taxon>Mycobacteriales</taxon>
        <taxon>Nocardiaceae</taxon>
        <taxon>Nocardia</taxon>
    </lineage>
</organism>
<dbReference type="Proteomes" id="UP000006304">
    <property type="component" value="Chromosome"/>
</dbReference>
<dbReference type="AlphaFoldDB" id="K0F8J8"/>
<evidence type="ECO:0000313" key="1">
    <source>
        <dbReference type="EMBL" id="AFU06042.1"/>
    </source>
</evidence>
<gene>
    <name evidence="1" type="ORF">O3I_040485</name>
</gene>
<reference evidence="1 2" key="1">
    <citation type="journal article" date="2012" name="J. Bacteriol.">
        <title>Complete genome sequence of Nocardia brasiliensis HUJEG-1.</title>
        <authorList>
            <person name="Vera-Cabrera L."/>
            <person name="Ortiz-Lopez R."/>
            <person name="Elizondo-Gonzalez R."/>
            <person name="Perez-Maya A.A."/>
            <person name="Ocampo-Candiani J."/>
        </authorList>
    </citation>
    <scope>NUCLEOTIDE SEQUENCE [LARGE SCALE GENOMIC DNA]</scope>
    <source>
        <strain evidence="2">ATCC 700358</strain>
    </source>
</reference>
<proteinExistence type="predicted"/>
<dbReference type="EMBL" id="CP003876">
    <property type="protein sequence ID" value="AFU06042.1"/>
    <property type="molecule type" value="Genomic_DNA"/>
</dbReference>
<accession>K0F8J8</accession>
<sequence>MWNADAVLVEDKSALEAFVDSLNFIHQELAEPSGLVSTGTGVASPTPRGFQVVLHCEPGAHDRLLSRWTRAGARLNPPAAAHL</sequence>
<dbReference type="HOGENOM" id="CLU_2539171_0_0_11"/>
<evidence type="ECO:0000313" key="2">
    <source>
        <dbReference type="Proteomes" id="UP000006304"/>
    </source>
</evidence>